<name>A0A0V8GL15_9BACL</name>
<dbReference type="RefSeq" id="WP_050679081.1">
    <property type="nucleotide sequence ID" value="NZ_FMYN01000001.1"/>
</dbReference>
<evidence type="ECO:0000313" key="1">
    <source>
        <dbReference type="EMBL" id="KSU50822.1"/>
    </source>
</evidence>
<accession>A0A0V8GL15</accession>
<dbReference type="EMBL" id="LNQL01000001">
    <property type="protein sequence ID" value="KSU50822.1"/>
    <property type="molecule type" value="Genomic_DNA"/>
</dbReference>
<dbReference type="OrthoDB" id="2453980at2"/>
<dbReference type="Gene3D" id="1.10.1740.10">
    <property type="match status" value="1"/>
</dbReference>
<evidence type="ECO:0008006" key="3">
    <source>
        <dbReference type="Google" id="ProtNLM"/>
    </source>
</evidence>
<dbReference type="Proteomes" id="UP000053797">
    <property type="component" value="Unassembled WGS sequence"/>
</dbReference>
<protein>
    <recommendedName>
        <fullName evidence="3">RNA polymerase sigma-70 region 2 domain-containing protein</fullName>
    </recommendedName>
</protein>
<organism evidence="1 2">
    <name type="scientific">Exiguobacterium indicum</name>
    <dbReference type="NCBI Taxonomy" id="296995"/>
    <lineage>
        <taxon>Bacteria</taxon>
        <taxon>Bacillati</taxon>
        <taxon>Bacillota</taxon>
        <taxon>Bacilli</taxon>
        <taxon>Bacillales</taxon>
        <taxon>Bacillales Family XII. Incertae Sedis</taxon>
        <taxon>Exiguobacterium</taxon>
    </lineage>
</organism>
<reference evidence="1 2" key="1">
    <citation type="journal article" date="2015" name="Int. J. Syst. Evol. Microbiol.">
        <title>Exiguobacterium enclense sp. nov., isolated from sediment.</title>
        <authorList>
            <person name="Dastager S.G."/>
            <person name="Mawlankar R."/>
            <person name="Sonalkar V.V."/>
            <person name="Thorat M.N."/>
            <person name="Mual P."/>
            <person name="Verma A."/>
            <person name="Krishnamurthi S."/>
            <person name="Tang S.K."/>
            <person name="Li W.J."/>
        </authorList>
    </citation>
    <scope>NUCLEOTIDE SEQUENCE [LARGE SCALE GENOMIC DNA]</scope>
    <source>
        <strain evidence="1 2">NIO-1109</strain>
    </source>
</reference>
<dbReference type="AlphaFoldDB" id="A0A0V8GL15"/>
<gene>
    <name evidence="1" type="ORF">AS033_05435</name>
</gene>
<evidence type="ECO:0000313" key="2">
    <source>
        <dbReference type="Proteomes" id="UP000053797"/>
    </source>
</evidence>
<proteinExistence type="predicted"/>
<comment type="caution">
    <text evidence="1">The sequence shown here is derived from an EMBL/GenBank/DDBJ whole genome shotgun (WGS) entry which is preliminary data.</text>
</comment>
<sequence length="86" mass="10481">MYSDIDLLNQIKQRDSVALERLYDRYEKTLFLLFRRTQVEDALIHAAMTQLFRTVWEQPTRYPNFQGFILHTLRQLSSKREHIPIR</sequence>